<dbReference type="AlphaFoldDB" id="A0AAW5MZ57"/>
<organism evidence="2 3">
    <name type="scientific">Phocaeicola barnesiae</name>
    <dbReference type="NCBI Taxonomy" id="376804"/>
    <lineage>
        <taxon>Bacteria</taxon>
        <taxon>Pseudomonadati</taxon>
        <taxon>Bacteroidota</taxon>
        <taxon>Bacteroidia</taxon>
        <taxon>Bacteroidales</taxon>
        <taxon>Bacteroidaceae</taxon>
        <taxon>Phocaeicola</taxon>
    </lineage>
</organism>
<dbReference type="Gene3D" id="1.10.3210.10">
    <property type="entry name" value="Hypothetical protein af1432"/>
    <property type="match status" value="1"/>
</dbReference>
<evidence type="ECO:0000259" key="1">
    <source>
        <dbReference type="Pfam" id="PF01966"/>
    </source>
</evidence>
<name>A0AAW5MZ57_9BACT</name>
<dbReference type="Pfam" id="PF01966">
    <property type="entry name" value="HD"/>
    <property type="match status" value="1"/>
</dbReference>
<dbReference type="EMBL" id="JANRHJ010000006">
    <property type="protein sequence ID" value="MCR8873726.1"/>
    <property type="molecule type" value="Genomic_DNA"/>
</dbReference>
<evidence type="ECO:0000313" key="2">
    <source>
        <dbReference type="EMBL" id="MCR8873726.1"/>
    </source>
</evidence>
<dbReference type="SUPFAM" id="SSF109604">
    <property type="entry name" value="HD-domain/PDEase-like"/>
    <property type="match status" value="1"/>
</dbReference>
<sequence>MDNRLNALIRNMMDYDAGDAKRIQHFMKVHYFSYLIGTGEGLDAETRFVLETAAVVHDIGIHLSEQKYGVSDGKHQEQEGPAEARALLEKTGGYTPGQIERVCWLVGHHHTYHDIGGIDHQILVEADFLVNLYEDGMAEEAVRKVRERIFRTATGIRLLDTVYLSDSYSFKGCIE</sequence>
<dbReference type="InterPro" id="IPR003607">
    <property type="entry name" value="HD/PDEase_dom"/>
</dbReference>
<evidence type="ECO:0000313" key="3">
    <source>
        <dbReference type="Proteomes" id="UP001204579"/>
    </source>
</evidence>
<dbReference type="Proteomes" id="UP001204579">
    <property type="component" value="Unassembled WGS sequence"/>
</dbReference>
<accession>A0AAW5MZ57</accession>
<dbReference type="RefSeq" id="WP_018711124.1">
    <property type="nucleotide sequence ID" value="NZ_CAUBSI010000010.1"/>
</dbReference>
<proteinExistence type="predicted"/>
<dbReference type="CDD" id="cd00077">
    <property type="entry name" value="HDc"/>
    <property type="match status" value="1"/>
</dbReference>
<reference evidence="2 3" key="1">
    <citation type="submission" date="2022-08" db="EMBL/GenBank/DDBJ databases">
        <authorList>
            <person name="Zeman M."/>
            <person name="Kubasova T."/>
        </authorList>
    </citation>
    <scope>NUCLEOTIDE SEQUENCE [LARGE SCALE GENOMIC DNA]</scope>
    <source>
        <strain evidence="2 3">ET62</strain>
    </source>
</reference>
<protein>
    <submittedName>
        <fullName evidence="2">HD domain-containing protein</fullName>
    </submittedName>
</protein>
<gene>
    <name evidence="2" type="ORF">NW209_06825</name>
</gene>
<dbReference type="InterPro" id="IPR006674">
    <property type="entry name" value="HD_domain"/>
</dbReference>
<comment type="caution">
    <text evidence="2">The sequence shown here is derived from an EMBL/GenBank/DDBJ whole genome shotgun (WGS) entry which is preliminary data.</text>
</comment>
<dbReference type="GeneID" id="82443563"/>
<feature type="domain" description="HD" evidence="1">
    <location>
        <begin position="22"/>
        <end position="127"/>
    </location>
</feature>
<keyword evidence="3" id="KW-1185">Reference proteome</keyword>